<sequence length="280" mass="31602">MMTLQITFENGMPDQICYSCLKEIQEIYAFIKKCEISDIEVARFKDKQDDLRRLMTLEKYSVESDSCKDVSKIDGEVIDQHHIPNTPLNEASNDESHAKHPEKLILTADFCAETEKLPSAVIKTEGPIFKISSVATLNTELGKPIICCICSKTLSHKRALRKHMTTMHSTTDQSAECDICHKIYKSKKTLRGHKLAVHADEIIARSINTAVQCPVCSKIFENNTCLNAHMQSHSQLSCQYCSKRFRRELNLIIHLETCHSQTTSSEGIGEGLEEFLLGNP</sequence>
<dbReference type="PROSITE" id="PS00028">
    <property type="entry name" value="ZINC_FINGER_C2H2_1"/>
    <property type="match status" value="4"/>
</dbReference>
<keyword evidence="4" id="KW-0862">Zinc</keyword>
<keyword evidence="2" id="KW-0677">Repeat</keyword>
<dbReference type="Proteomes" id="UP000594454">
    <property type="component" value="Chromosome 2"/>
</dbReference>
<evidence type="ECO:0000256" key="5">
    <source>
        <dbReference type="PROSITE-ProRule" id="PRU00042"/>
    </source>
</evidence>
<dbReference type="OrthoDB" id="3437960at2759"/>
<dbReference type="GO" id="GO:0000977">
    <property type="term" value="F:RNA polymerase II transcription regulatory region sequence-specific DNA binding"/>
    <property type="evidence" value="ECO:0007669"/>
    <property type="project" value="TreeGrafter"/>
</dbReference>
<dbReference type="PANTHER" id="PTHR24409:SF295">
    <property type="entry name" value="AZ2-RELATED"/>
    <property type="match status" value="1"/>
</dbReference>
<dbReference type="SMART" id="SM00355">
    <property type="entry name" value="ZnF_C2H2"/>
    <property type="match status" value="4"/>
</dbReference>
<evidence type="ECO:0000259" key="6">
    <source>
        <dbReference type="PROSITE" id="PS50157"/>
    </source>
</evidence>
<evidence type="ECO:0000256" key="2">
    <source>
        <dbReference type="ARBA" id="ARBA00022737"/>
    </source>
</evidence>
<protein>
    <recommendedName>
        <fullName evidence="6">C2H2-type domain-containing protein</fullName>
    </recommendedName>
</protein>
<reference evidence="7 8" key="1">
    <citation type="submission" date="2020-11" db="EMBL/GenBank/DDBJ databases">
        <authorList>
            <person name="Wallbank WR R."/>
            <person name="Pardo Diaz C."/>
            <person name="Kozak K."/>
            <person name="Martin S."/>
            <person name="Jiggins C."/>
            <person name="Moest M."/>
            <person name="Warren A I."/>
            <person name="Generalovic N T."/>
            <person name="Byers J.R.P. K."/>
            <person name="Montejo-Kovacevich G."/>
            <person name="Yen C E."/>
        </authorList>
    </citation>
    <scope>NUCLEOTIDE SEQUENCE [LARGE SCALE GENOMIC DNA]</scope>
</reference>
<dbReference type="EMBL" id="LR899010">
    <property type="protein sequence ID" value="CAD7081212.1"/>
    <property type="molecule type" value="Genomic_DNA"/>
</dbReference>
<dbReference type="Pfam" id="PF00096">
    <property type="entry name" value="zf-C2H2"/>
    <property type="match status" value="3"/>
</dbReference>
<dbReference type="InterPro" id="IPR036236">
    <property type="entry name" value="Znf_C2H2_sf"/>
</dbReference>
<evidence type="ECO:0000256" key="4">
    <source>
        <dbReference type="ARBA" id="ARBA00022833"/>
    </source>
</evidence>
<evidence type="ECO:0000256" key="1">
    <source>
        <dbReference type="ARBA" id="ARBA00022723"/>
    </source>
</evidence>
<keyword evidence="3 5" id="KW-0863">Zinc-finger</keyword>
<dbReference type="InParanoid" id="A0A7R8UHZ4"/>
<dbReference type="GO" id="GO:0008270">
    <property type="term" value="F:zinc ion binding"/>
    <property type="evidence" value="ECO:0007669"/>
    <property type="project" value="UniProtKB-KW"/>
</dbReference>
<accession>A0A7R8UHZ4</accession>
<dbReference type="PROSITE" id="PS50157">
    <property type="entry name" value="ZINC_FINGER_C2H2_2"/>
    <property type="match status" value="4"/>
</dbReference>
<dbReference type="InterPro" id="IPR013087">
    <property type="entry name" value="Znf_C2H2_type"/>
</dbReference>
<dbReference type="SUPFAM" id="SSF57667">
    <property type="entry name" value="beta-beta-alpha zinc fingers"/>
    <property type="match status" value="2"/>
</dbReference>
<dbReference type="GO" id="GO:0000981">
    <property type="term" value="F:DNA-binding transcription factor activity, RNA polymerase II-specific"/>
    <property type="evidence" value="ECO:0007669"/>
    <property type="project" value="TreeGrafter"/>
</dbReference>
<dbReference type="PANTHER" id="PTHR24409">
    <property type="entry name" value="ZINC FINGER PROTEIN 142"/>
    <property type="match status" value="1"/>
</dbReference>
<gene>
    <name evidence="7" type="ORF">HERILL_LOCUS4331</name>
</gene>
<feature type="domain" description="C2H2-type" evidence="6">
    <location>
        <begin position="145"/>
        <end position="173"/>
    </location>
</feature>
<evidence type="ECO:0000313" key="8">
    <source>
        <dbReference type="Proteomes" id="UP000594454"/>
    </source>
</evidence>
<keyword evidence="1" id="KW-0479">Metal-binding</keyword>
<feature type="domain" description="C2H2-type" evidence="6">
    <location>
        <begin position="236"/>
        <end position="264"/>
    </location>
</feature>
<keyword evidence="8" id="KW-1185">Reference proteome</keyword>
<dbReference type="Pfam" id="PF13912">
    <property type="entry name" value="zf-C2H2_6"/>
    <property type="match status" value="1"/>
</dbReference>
<proteinExistence type="predicted"/>
<dbReference type="Gene3D" id="3.30.160.60">
    <property type="entry name" value="Classic Zinc Finger"/>
    <property type="match status" value="2"/>
</dbReference>
<feature type="domain" description="C2H2-type" evidence="6">
    <location>
        <begin position="211"/>
        <end position="234"/>
    </location>
</feature>
<organism evidence="7 8">
    <name type="scientific">Hermetia illucens</name>
    <name type="common">Black soldier fly</name>
    <dbReference type="NCBI Taxonomy" id="343691"/>
    <lineage>
        <taxon>Eukaryota</taxon>
        <taxon>Metazoa</taxon>
        <taxon>Ecdysozoa</taxon>
        <taxon>Arthropoda</taxon>
        <taxon>Hexapoda</taxon>
        <taxon>Insecta</taxon>
        <taxon>Pterygota</taxon>
        <taxon>Neoptera</taxon>
        <taxon>Endopterygota</taxon>
        <taxon>Diptera</taxon>
        <taxon>Brachycera</taxon>
        <taxon>Stratiomyomorpha</taxon>
        <taxon>Stratiomyidae</taxon>
        <taxon>Hermetiinae</taxon>
        <taxon>Hermetia</taxon>
    </lineage>
</organism>
<dbReference type="AlphaFoldDB" id="A0A7R8UHZ4"/>
<evidence type="ECO:0000313" key="7">
    <source>
        <dbReference type="EMBL" id="CAD7081212.1"/>
    </source>
</evidence>
<name>A0A7R8UHZ4_HERIL</name>
<dbReference type="GO" id="GO:0005634">
    <property type="term" value="C:nucleus"/>
    <property type="evidence" value="ECO:0007669"/>
    <property type="project" value="TreeGrafter"/>
</dbReference>
<evidence type="ECO:0000256" key="3">
    <source>
        <dbReference type="ARBA" id="ARBA00022771"/>
    </source>
</evidence>
<feature type="domain" description="C2H2-type" evidence="6">
    <location>
        <begin position="175"/>
        <end position="203"/>
    </location>
</feature>